<feature type="compositionally biased region" description="Polar residues" evidence="1">
    <location>
        <begin position="117"/>
        <end position="128"/>
    </location>
</feature>
<evidence type="ECO:0000256" key="1">
    <source>
        <dbReference type="SAM" id="MobiDB-lite"/>
    </source>
</evidence>
<organism evidence="2 3">
    <name type="scientific">Jimgerdemannia flammicorona</name>
    <dbReference type="NCBI Taxonomy" id="994334"/>
    <lineage>
        <taxon>Eukaryota</taxon>
        <taxon>Fungi</taxon>
        <taxon>Fungi incertae sedis</taxon>
        <taxon>Mucoromycota</taxon>
        <taxon>Mucoromycotina</taxon>
        <taxon>Endogonomycetes</taxon>
        <taxon>Endogonales</taxon>
        <taxon>Endogonaceae</taxon>
        <taxon>Jimgerdemannia</taxon>
    </lineage>
</organism>
<evidence type="ECO:0000313" key="2">
    <source>
        <dbReference type="EMBL" id="RUP51529.1"/>
    </source>
</evidence>
<feature type="compositionally biased region" description="Polar residues" evidence="1">
    <location>
        <begin position="368"/>
        <end position="388"/>
    </location>
</feature>
<feature type="compositionally biased region" description="Acidic residues" evidence="1">
    <location>
        <begin position="143"/>
        <end position="159"/>
    </location>
</feature>
<keyword evidence="3" id="KW-1185">Reference proteome</keyword>
<evidence type="ECO:0000313" key="3">
    <source>
        <dbReference type="Proteomes" id="UP000268093"/>
    </source>
</evidence>
<proteinExistence type="predicted"/>
<dbReference type="Proteomes" id="UP000268093">
    <property type="component" value="Unassembled WGS sequence"/>
</dbReference>
<feature type="region of interest" description="Disordered" evidence="1">
    <location>
        <begin position="368"/>
        <end position="389"/>
    </location>
</feature>
<comment type="caution">
    <text evidence="2">The sequence shown here is derived from an EMBL/GenBank/DDBJ whole genome shotgun (WGS) entry which is preliminary data.</text>
</comment>
<dbReference type="EMBL" id="RBNI01000669">
    <property type="protein sequence ID" value="RUP51529.1"/>
    <property type="molecule type" value="Genomic_DNA"/>
</dbReference>
<sequence>MEKQSRLPDPGGKESLAAQNTFDNTLPDLEDLLFPSGRNLRDPVVVADHDDHELPSSLVTPCKRCLHDEPGDEIGIVSPEFKRPALGKKKPSKFSASKSPIQDASPTSGMAPEETMVTPQPTSLSSSELFFLGKPSTSAVDRDEQEGENDNDDDDDAEPESTPTKLVHTSTIWGPANRIQISTLIASLLDWLEHEIEVRGAVDFALPLEIVGRRSRGREGDRARRLLINETEALVGLKEDARGGGDILREGVRTRETSFVEKAVIMPLEHSTDTSDKDEENSSLFLSATDKRAEVVATPGLVKSDCVPWVNKDERSTSGQACRLTRRNTPVPRTDIWHLENSATVVTHNRSQPPYFAHDRLPSLTPAQSLRKQKVSSPSSFKDTTISNPRRPIFRDVTNVSSAHDFGSSARPTQSLSNVCHDRGASSSSYLFRDTSNSPNAAKPPNLPRTTTLDLESIGGSSAVGEPVMRKTCDEPSSSCTTVDEDAEKLGANVVKPALELHNSSQTRGRHSGSYPTLSSDPPIKVETVLMERIDEIDSDKRAAATCHLPRAHVKDAIGVKMACLRHEGPVMEVACGRMRKEGKWRLAVVMGDEVAIWERAEGWVGEEEWTLVTRWEKRREGVGGKPAGVRSTITTITLHTPGVAESAVALDELCDADNKEEMPLVKVGLTDGDDRENMCALVGSWDGGRAVEVVITALSIHRTLASRSTLPSPQQVTSSLTSTSRLRSICTVQNEPNFVLGSYDDGSLVLWCTLHLVLRRGWRVQAPWAERHRVCDRGWKYEIRNGVDARGAWGRSGPLRRFEVEWARWVSRGKDGLSRPRVKPEFLFAFVYIRNWIFLRSTFIAITTSDHHIFAATSRGVIVVCDKVSGKHIHMIQNEANTDSGKKGQSFAYLSSVVDDPV</sequence>
<protein>
    <submittedName>
        <fullName evidence="2">Uncharacterized protein</fullName>
    </submittedName>
</protein>
<reference evidence="2 3" key="1">
    <citation type="journal article" date="2018" name="New Phytol.">
        <title>Phylogenomics of Endogonaceae and evolution of mycorrhizas within Mucoromycota.</title>
        <authorList>
            <person name="Chang Y."/>
            <person name="Desiro A."/>
            <person name="Na H."/>
            <person name="Sandor L."/>
            <person name="Lipzen A."/>
            <person name="Clum A."/>
            <person name="Barry K."/>
            <person name="Grigoriev I.V."/>
            <person name="Martin F.M."/>
            <person name="Stajich J.E."/>
            <person name="Smith M.E."/>
            <person name="Bonito G."/>
            <person name="Spatafora J.W."/>
        </authorList>
    </citation>
    <scope>NUCLEOTIDE SEQUENCE [LARGE SCALE GENOMIC DNA]</scope>
    <source>
        <strain evidence="2 3">GMNB39</strain>
    </source>
</reference>
<feature type="region of interest" description="Disordered" evidence="1">
    <location>
        <begin position="69"/>
        <end position="166"/>
    </location>
</feature>
<accession>A0A433DL18</accession>
<dbReference type="AlphaFoldDB" id="A0A433DL18"/>
<feature type="compositionally biased region" description="Polar residues" evidence="1">
    <location>
        <begin position="429"/>
        <end position="440"/>
    </location>
</feature>
<name>A0A433DL18_9FUNG</name>
<feature type="region of interest" description="Disordered" evidence="1">
    <location>
        <begin position="502"/>
        <end position="522"/>
    </location>
</feature>
<feature type="region of interest" description="Disordered" evidence="1">
    <location>
        <begin position="1"/>
        <end position="35"/>
    </location>
</feature>
<feature type="region of interest" description="Disordered" evidence="1">
    <location>
        <begin position="429"/>
        <end position="482"/>
    </location>
</feature>
<gene>
    <name evidence="2" type="ORF">BC936DRAFT_147654</name>
</gene>